<evidence type="ECO:0000256" key="1">
    <source>
        <dbReference type="SAM" id="MobiDB-lite"/>
    </source>
</evidence>
<accession>A0A183Q747</accession>
<evidence type="ECO:0000313" key="4">
    <source>
        <dbReference type="Proteomes" id="UP000269396"/>
    </source>
</evidence>
<keyword evidence="2" id="KW-0812">Transmembrane</keyword>
<feature type="transmembrane region" description="Helical" evidence="2">
    <location>
        <begin position="48"/>
        <end position="66"/>
    </location>
</feature>
<dbReference type="AlphaFoldDB" id="A0A183Q747"/>
<sequence>ELPKAKSTDKLPSPLQSKHQKQSSDSNHFADIDNHQGLLTTLSLRRRLVLLNAGQVTLSIFMLSLLPSMNVRQKFTENFPLTNNSSISTSYSWLYSHVSCNLNGFKLDPCILPPTTMTTAKMISINDSDENNSSNIVTLLPGQQIIIELRHYPDFTHTFLTADLIIQLYPTLFQSNILQWWDLQQSNKTDDSHTLLIDLPKISLQASFNANLLGSCLSLLPRPSIESFLS</sequence>
<protein>
    <submittedName>
        <fullName evidence="3">Uncharacterized protein</fullName>
    </submittedName>
</protein>
<evidence type="ECO:0000256" key="2">
    <source>
        <dbReference type="SAM" id="Phobius"/>
    </source>
</evidence>
<dbReference type="EMBL" id="UZAL01051426">
    <property type="protein sequence ID" value="VDP87291.1"/>
    <property type="molecule type" value="Genomic_DNA"/>
</dbReference>
<keyword evidence="2" id="KW-1133">Transmembrane helix</keyword>
<evidence type="ECO:0000313" key="3">
    <source>
        <dbReference type="EMBL" id="VDP87291.1"/>
    </source>
</evidence>
<gene>
    <name evidence="3" type="ORF">SMTD_LOCUS22433</name>
</gene>
<keyword evidence="2" id="KW-0472">Membrane</keyword>
<reference evidence="3 4" key="1">
    <citation type="submission" date="2018-11" db="EMBL/GenBank/DDBJ databases">
        <authorList>
            <consortium name="Pathogen Informatics"/>
        </authorList>
    </citation>
    <scope>NUCLEOTIDE SEQUENCE [LARGE SCALE GENOMIC DNA]</scope>
    <source>
        <strain>Denwood</strain>
        <strain evidence="4">Zambia</strain>
    </source>
</reference>
<keyword evidence="4" id="KW-1185">Reference proteome</keyword>
<feature type="region of interest" description="Disordered" evidence="1">
    <location>
        <begin position="1"/>
        <end position="29"/>
    </location>
</feature>
<dbReference type="Proteomes" id="UP000269396">
    <property type="component" value="Unassembled WGS sequence"/>
</dbReference>
<name>A0A183Q747_9TREM</name>
<feature type="non-terminal residue" evidence="3">
    <location>
        <position position="1"/>
    </location>
</feature>
<proteinExistence type="predicted"/>
<organism evidence="3 4">
    <name type="scientific">Schistosoma mattheei</name>
    <dbReference type="NCBI Taxonomy" id="31246"/>
    <lineage>
        <taxon>Eukaryota</taxon>
        <taxon>Metazoa</taxon>
        <taxon>Spiralia</taxon>
        <taxon>Lophotrochozoa</taxon>
        <taxon>Platyhelminthes</taxon>
        <taxon>Trematoda</taxon>
        <taxon>Digenea</taxon>
        <taxon>Strigeidida</taxon>
        <taxon>Schistosomatoidea</taxon>
        <taxon>Schistosomatidae</taxon>
        <taxon>Schistosoma</taxon>
    </lineage>
</organism>